<dbReference type="PIRSF" id="PIRSF003230">
    <property type="entry name" value="YbgC"/>
    <property type="match status" value="1"/>
</dbReference>
<organism evidence="3 4">
    <name type="scientific">Sporolactobacillus terrae</name>
    <dbReference type="NCBI Taxonomy" id="269673"/>
    <lineage>
        <taxon>Bacteria</taxon>
        <taxon>Bacillati</taxon>
        <taxon>Bacillota</taxon>
        <taxon>Bacilli</taxon>
        <taxon>Bacillales</taxon>
        <taxon>Sporolactobacillaceae</taxon>
        <taxon>Sporolactobacillus</taxon>
    </lineage>
</organism>
<accession>A0A5K7WYP9</accession>
<dbReference type="GO" id="GO:0047617">
    <property type="term" value="F:fatty acyl-CoA hydrolase activity"/>
    <property type="evidence" value="ECO:0007669"/>
    <property type="project" value="TreeGrafter"/>
</dbReference>
<keyword evidence="2" id="KW-0378">Hydrolase</keyword>
<evidence type="ECO:0000256" key="2">
    <source>
        <dbReference type="ARBA" id="ARBA00022801"/>
    </source>
</evidence>
<sequence length="143" mass="16670">MMIESTTEVVVRYNETDKMGIVHHSQYVIYFELARTHFIRESGISYRKVEEEGLMMPVLGVEAHYHSPAFYDDTLIVKTKIAAYDSIRMKFNYKIYRKTDRKLLADGSSEHCWTDLSLRPVSIRRKNPELHQLIVEAAGKAED</sequence>
<dbReference type="Pfam" id="PF13279">
    <property type="entry name" value="4HBT_2"/>
    <property type="match status" value="1"/>
</dbReference>
<dbReference type="RefSeq" id="WP_223362278.1">
    <property type="nucleotide sequence ID" value="NZ_CP025688.1"/>
</dbReference>
<comment type="similarity">
    <text evidence="1">Belongs to the 4-hydroxybenzoyl-CoA thioesterase family.</text>
</comment>
<gene>
    <name evidence="3" type="ORF">St703_21270</name>
</gene>
<name>A0A5K7WYP9_9BACL</name>
<dbReference type="NCBIfam" id="TIGR00051">
    <property type="entry name" value="YbgC/FadM family acyl-CoA thioesterase"/>
    <property type="match status" value="1"/>
</dbReference>
<dbReference type="InterPro" id="IPR006684">
    <property type="entry name" value="YbgC/YbaW"/>
</dbReference>
<dbReference type="AlphaFoldDB" id="A0A5K7WYP9"/>
<dbReference type="InterPro" id="IPR050563">
    <property type="entry name" value="4-hydroxybenzoyl-CoA_TE"/>
</dbReference>
<dbReference type="InterPro" id="IPR029069">
    <property type="entry name" value="HotDog_dom_sf"/>
</dbReference>
<dbReference type="PANTHER" id="PTHR31793:SF27">
    <property type="entry name" value="NOVEL THIOESTERASE SUPERFAMILY DOMAIN AND SAPOSIN A-TYPE DOMAIN CONTAINING PROTEIN (0610012H03RIK)"/>
    <property type="match status" value="1"/>
</dbReference>
<dbReference type="SUPFAM" id="SSF54637">
    <property type="entry name" value="Thioesterase/thiol ester dehydrase-isomerase"/>
    <property type="match status" value="1"/>
</dbReference>
<dbReference type="PANTHER" id="PTHR31793">
    <property type="entry name" value="4-HYDROXYBENZOYL-COA THIOESTERASE FAMILY MEMBER"/>
    <property type="match status" value="1"/>
</dbReference>
<protein>
    <submittedName>
        <fullName evidence="3">Thioesterase</fullName>
    </submittedName>
</protein>
<evidence type="ECO:0000256" key="1">
    <source>
        <dbReference type="ARBA" id="ARBA00005953"/>
    </source>
</evidence>
<evidence type="ECO:0000313" key="4">
    <source>
        <dbReference type="Proteomes" id="UP000326951"/>
    </source>
</evidence>
<reference evidence="3 4" key="1">
    <citation type="submission" date="2019-09" db="EMBL/GenBank/DDBJ databases">
        <title>Complete genome sequence of Sporolactobacillus terrae 70-3.</title>
        <authorList>
            <person name="Tanaka N."/>
            <person name="Shiwa Y."/>
            <person name="Fujita N."/>
            <person name="Tanasupawat S."/>
        </authorList>
    </citation>
    <scope>NUCLEOTIDE SEQUENCE [LARGE SCALE GENOMIC DNA]</scope>
    <source>
        <strain evidence="3 4">70-3</strain>
    </source>
</reference>
<dbReference type="Proteomes" id="UP000326951">
    <property type="component" value="Chromosome"/>
</dbReference>
<dbReference type="EMBL" id="AP021853">
    <property type="protein sequence ID" value="BBN99422.1"/>
    <property type="molecule type" value="Genomic_DNA"/>
</dbReference>
<evidence type="ECO:0000313" key="3">
    <source>
        <dbReference type="EMBL" id="BBN99422.1"/>
    </source>
</evidence>
<dbReference type="CDD" id="cd00586">
    <property type="entry name" value="4HBT"/>
    <property type="match status" value="1"/>
</dbReference>
<proteinExistence type="inferred from homology"/>
<dbReference type="Gene3D" id="3.10.129.10">
    <property type="entry name" value="Hotdog Thioesterase"/>
    <property type="match status" value="1"/>
</dbReference>